<dbReference type="Proteomes" id="UP001479606">
    <property type="component" value="Unassembled WGS sequence"/>
</dbReference>
<sequence>MSSVVRLRFLSGLLLKLAVPAAVLGQHDCPSFSTHQPELRALRPAPVPAGPAALSHKSCHS</sequence>
<proteinExistence type="predicted"/>
<reference evidence="3 4" key="1">
    <citation type="journal article" date="2018" name="Arch. Microbiol.">
        <title>Hymenobacter segetis sp. nov., isolated from soil.</title>
        <authorList>
            <person name="Ten L.N."/>
            <person name="Lim S.J."/>
            <person name="Kim B.O."/>
            <person name="Kang I.K."/>
            <person name="Jung H.Y."/>
        </authorList>
    </citation>
    <scope>NUCLEOTIDE SEQUENCE [LARGE SCALE GENOMIC DNA]</scope>
    <source>
        <strain evidence="3 4">S7-3-11</strain>
    </source>
</reference>
<feature type="chain" id="PRO_5047024911" evidence="2">
    <location>
        <begin position="22"/>
        <end position="61"/>
    </location>
</feature>
<feature type="region of interest" description="Disordered" evidence="1">
    <location>
        <begin position="40"/>
        <end position="61"/>
    </location>
</feature>
<name>A0ABU9LVW1_9BACT</name>
<accession>A0ABU9LVW1</accession>
<gene>
    <name evidence="3" type="ORF">AAFH49_08610</name>
</gene>
<dbReference type="EMBL" id="JBCEVZ010000015">
    <property type="protein sequence ID" value="MEL5994267.1"/>
    <property type="molecule type" value="Genomic_DNA"/>
</dbReference>
<evidence type="ECO:0000256" key="2">
    <source>
        <dbReference type="SAM" id="SignalP"/>
    </source>
</evidence>
<feature type="signal peptide" evidence="2">
    <location>
        <begin position="1"/>
        <end position="21"/>
    </location>
</feature>
<evidence type="ECO:0000313" key="3">
    <source>
        <dbReference type="EMBL" id="MEL5994267.1"/>
    </source>
</evidence>
<keyword evidence="2" id="KW-0732">Signal</keyword>
<organism evidence="3 4">
    <name type="scientific">Hymenobacter segetis</name>
    <dbReference type="NCBI Taxonomy" id="2025509"/>
    <lineage>
        <taxon>Bacteria</taxon>
        <taxon>Pseudomonadati</taxon>
        <taxon>Bacteroidota</taxon>
        <taxon>Cytophagia</taxon>
        <taxon>Cytophagales</taxon>
        <taxon>Hymenobacteraceae</taxon>
        <taxon>Hymenobacter</taxon>
    </lineage>
</organism>
<dbReference type="RefSeq" id="WP_342297339.1">
    <property type="nucleotide sequence ID" value="NZ_JBCEVZ010000015.1"/>
</dbReference>
<comment type="caution">
    <text evidence="3">The sequence shown here is derived from an EMBL/GenBank/DDBJ whole genome shotgun (WGS) entry which is preliminary data.</text>
</comment>
<keyword evidence="4" id="KW-1185">Reference proteome</keyword>
<protein>
    <submittedName>
        <fullName evidence="3">Uncharacterized protein</fullName>
    </submittedName>
</protein>
<evidence type="ECO:0000313" key="4">
    <source>
        <dbReference type="Proteomes" id="UP001479606"/>
    </source>
</evidence>
<evidence type="ECO:0000256" key="1">
    <source>
        <dbReference type="SAM" id="MobiDB-lite"/>
    </source>
</evidence>